<evidence type="ECO:0000313" key="5">
    <source>
        <dbReference type="Proteomes" id="UP000053647"/>
    </source>
</evidence>
<reference evidence="4 5" key="1">
    <citation type="submission" date="2014-06" db="EMBL/GenBank/DDBJ databases">
        <authorList>
            <consortium name="DOE Joint Genome Institute"/>
            <person name="Kuo A."/>
            <person name="Kohler A."/>
            <person name="Nagy L.G."/>
            <person name="Floudas D."/>
            <person name="Copeland A."/>
            <person name="Barry K.W."/>
            <person name="Cichocki N."/>
            <person name="Veneault-Fourrey C."/>
            <person name="LaButti K."/>
            <person name="Lindquist E.A."/>
            <person name="Lipzen A."/>
            <person name="Lundell T."/>
            <person name="Morin E."/>
            <person name="Murat C."/>
            <person name="Sun H."/>
            <person name="Tunlid A."/>
            <person name="Henrissat B."/>
            <person name="Grigoriev I.V."/>
            <person name="Hibbett D.S."/>
            <person name="Martin F."/>
            <person name="Nordberg H.P."/>
            <person name="Cantor M.N."/>
            <person name="Hua S.X."/>
        </authorList>
    </citation>
    <scope>NUCLEOTIDE SEQUENCE [LARGE SCALE GENOMIC DNA]</scope>
    <source>
        <strain evidence="4 5">ATCC 200175</strain>
    </source>
</reference>
<keyword evidence="5" id="KW-1185">Reference proteome</keyword>
<accession>A0A0C9TJP1</accession>
<evidence type="ECO:0000259" key="3">
    <source>
        <dbReference type="Pfam" id="PF04084"/>
    </source>
</evidence>
<keyword evidence="1" id="KW-0235">DNA replication</keyword>
<dbReference type="GO" id="GO:0006260">
    <property type="term" value="P:DNA replication"/>
    <property type="evidence" value="ECO:0007669"/>
    <property type="project" value="UniProtKB-UniRule"/>
</dbReference>
<dbReference type="HOGENOM" id="CLU_1713876_0_0_1"/>
<comment type="function">
    <text evidence="1">Component of the origin recognition complex (ORC) that binds origins of replication. DNA-binding is ATP-dependent. ORC is required to assemble the pre-replication complex necessary to initiate DNA replication.</text>
</comment>
<dbReference type="GO" id="GO:0003688">
    <property type="term" value="F:DNA replication origin binding"/>
    <property type="evidence" value="ECO:0007669"/>
    <property type="project" value="UniProtKB-UniRule"/>
</dbReference>
<evidence type="ECO:0000256" key="2">
    <source>
        <dbReference type="SAM" id="MobiDB-lite"/>
    </source>
</evidence>
<evidence type="ECO:0000256" key="1">
    <source>
        <dbReference type="RuleBase" id="RU368084"/>
    </source>
</evidence>
<protein>
    <recommendedName>
        <fullName evidence="1">Origin recognition complex subunit 2</fullName>
    </recommendedName>
</protein>
<comment type="subunit">
    <text evidence="1">Component of the origin recognition complex (ORC).</text>
</comment>
<feature type="region of interest" description="Disordered" evidence="2">
    <location>
        <begin position="82"/>
        <end position="116"/>
    </location>
</feature>
<reference evidence="5" key="2">
    <citation type="submission" date="2015-01" db="EMBL/GenBank/DDBJ databases">
        <title>Evolutionary Origins and Diversification of the Mycorrhizal Mutualists.</title>
        <authorList>
            <consortium name="DOE Joint Genome Institute"/>
            <consortium name="Mycorrhizal Genomics Consortium"/>
            <person name="Kohler A."/>
            <person name="Kuo A."/>
            <person name="Nagy L.G."/>
            <person name="Floudas D."/>
            <person name="Copeland A."/>
            <person name="Barry K.W."/>
            <person name="Cichocki N."/>
            <person name="Veneault-Fourrey C."/>
            <person name="LaButti K."/>
            <person name="Lindquist E.A."/>
            <person name="Lipzen A."/>
            <person name="Lundell T."/>
            <person name="Morin E."/>
            <person name="Murat C."/>
            <person name="Riley R."/>
            <person name="Ohm R."/>
            <person name="Sun H."/>
            <person name="Tunlid A."/>
            <person name="Henrissat B."/>
            <person name="Grigoriev I.V."/>
            <person name="Hibbett D.S."/>
            <person name="Martin F."/>
        </authorList>
    </citation>
    <scope>NUCLEOTIDE SEQUENCE [LARGE SCALE GENOMIC DNA]</scope>
    <source>
        <strain evidence="5">ATCC 200175</strain>
    </source>
</reference>
<dbReference type="OrthoDB" id="346673at2759"/>
<dbReference type="Pfam" id="PF04084">
    <property type="entry name" value="RecA-like_ORC2"/>
    <property type="match status" value="1"/>
</dbReference>
<dbReference type="Proteomes" id="UP000053647">
    <property type="component" value="Unassembled WGS sequence"/>
</dbReference>
<organism evidence="4 5">
    <name type="scientific">Paxillus involutus ATCC 200175</name>
    <dbReference type="NCBI Taxonomy" id="664439"/>
    <lineage>
        <taxon>Eukaryota</taxon>
        <taxon>Fungi</taxon>
        <taxon>Dikarya</taxon>
        <taxon>Basidiomycota</taxon>
        <taxon>Agaricomycotina</taxon>
        <taxon>Agaricomycetes</taxon>
        <taxon>Agaricomycetidae</taxon>
        <taxon>Boletales</taxon>
        <taxon>Paxilineae</taxon>
        <taxon>Paxillaceae</taxon>
        <taxon>Paxillus</taxon>
    </lineage>
</organism>
<dbReference type="InterPro" id="IPR056772">
    <property type="entry name" value="RecA-like_ORC2"/>
</dbReference>
<comment type="subcellular location">
    <subcellularLocation>
        <location evidence="1">Nucleus</location>
    </subcellularLocation>
</comment>
<feature type="domain" description="Origin recognition complex subunit 2 RecA-like" evidence="3">
    <location>
        <begin position="40"/>
        <end position="76"/>
    </location>
</feature>
<gene>
    <name evidence="4" type="ORF">PAXINDRAFT_18732</name>
</gene>
<dbReference type="EMBL" id="KN819699">
    <property type="protein sequence ID" value="KIJ08112.1"/>
    <property type="molecule type" value="Genomic_DNA"/>
</dbReference>
<keyword evidence="1" id="KW-0539">Nucleus</keyword>
<comment type="similarity">
    <text evidence="1">Belongs to the ORC2 family.</text>
</comment>
<name>A0A0C9TJP1_PAXIN</name>
<dbReference type="AlphaFoldDB" id="A0A0C9TJP1"/>
<dbReference type="GO" id="GO:0005664">
    <property type="term" value="C:nuclear origin of replication recognition complex"/>
    <property type="evidence" value="ECO:0007669"/>
    <property type="project" value="UniProtKB-UniRule"/>
</dbReference>
<proteinExistence type="inferred from homology"/>
<sequence length="153" mass="17203">MLRYNGYTTSSSLTLHPHLRHAHAISILSSTTSTRLPCASQKIKNCLVLLALNPNIHLVASIDRLNAPLLWSASEMLARKVSPSPLPSLAGDAEDGDDSERSKGATRHHSNTRIRLPLARPHHAAPVRYRARIRRPFLHRRRFVRIDRLPALH</sequence>
<evidence type="ECO:0000313" key="4">
    <source>
        <dbReference type="EMBL" id="KIJ08112.1"/>
    </source>
</evidence>